<dbReference type="RefSeq" id="WP_143528076.1">
    <property type="nucleotide sequence ID" value="NZ_FNEW01000001.1"/>
</dbReference>
<evidence type="ECO:0000313" key="2">
    <source>
        <dbReference type="EMBL" id="SDJ25927.1"/>
    </source>
</evidence>
<dbReference type="Proteomes" id="UP000198917">
    <property type="component" value="Unassembled WGS sequence"/>
</dbReference>
<dbReference type="EMBL" id="FNEW01000001">
    <property type="protein sequence ID" value="SDJ25927.1"/>
    <property type="molecule type" value="Genomic_DNA"/>
</dbReference>
<gene>
    <name evidence="2" type="ORF">SAMN05428983_0863</name>
</gene>
<sequence length="121" mass="13373">MFLRSTLVILLALNVTAYAAEIDRKQEEQIKQAVKGVLKDPDSAQFKDFQRGRHRGYASEDRDAASYVCGFVNAKNSLGGYTGYAPFSYDTRSGAVEIYRVNGFGAWQGKTGNCDYTLGLL</sequence>
<evidence type="ECO:0000256" key="1">
    <source>
        <dbReference type="SAM" id="SignalP"/>
    </source>
</evidence>
<keyword evidence="1" id="KW-0732">Signal</keyword>
<feature type="chain" id="PRO_5031502275" evidence="1">
    <location>
        <begin position="20"/>
        <end position="121"/>
    </location>
</feature>
<organism evidence="2 3">
    <name type="scientific">Agrobacterium fabrum</name>
    <dbReference type="NCBI Taxonomy" id="1176649"/>
    <lineage>
        <taxon>Bacteria</taxon>
        <taxon>Pseudomonadati</taxon>
        <taxon>Pseudomonadota</taxon>
        <taxon>Alphaproteobacteria</taxon>
        <taxon>Hyphomicrobiales</taxon>
        <taxon>Rhizobiaceae</taxon>
        <taxon>Rhizobium/Agrobacterium group</taxon>
        <taxon>Agrobacterium</taxon>
        <taxon>Agrobacterium tumefaciens complex</taxon>
    </lineage>
</organism>
<comment type="caution">
    <text evidence="2">The sequence shown here is derived from an EMBL/GenBank/DDBJ whole genome shotgun (WGS) entry which is preliminary data.</text>
</comment>
<protein>
    <submittedName>
        <fullName evidence="2">Uncharacterized protein</fullName>
    </submittedName>
</protein>
<feature type="signal peptide" evidence="1">
    <location>
        <begin position="1"/>
        <end position="19"/>
    </location>
</feature>
<reference evidence="2 3" key="1">
    <citation type="submission" date="2016-10" db="EMBL/GenBank/DDBJ databases">
        <authorList>
            <person name="Varghese N."/>
            <person name="Submissions S."/>
        </authorList>
    </citation>
    <scope>NUCLEOTIDE SEQUENCE [LARGE SCALE GENOMIC DNA]</scope>
    <source>
        <strain evidence="2 3">PDC82</strain>
    </source>
</reference>
<dbReference type="AlphaFoldDB" id="A0A7Z7BHJ6"/>
<proteinExistence type="predicted"/>
<accession>A0A7Z7BHJ6</accession>
<name>A0A7Z7BHJ6_9HYPH</name>
<evidence type="ECO:0000313" key="3">
    <source>
        <dbReference type="Proteomes" id="UP000198917"/>
    </source>
</evidence>